<accession>A0ABY5ZG06</accession>
<evidence type="ECO:0000313" key="2">
    <source>
        <dbReference type="EMBL" id="UWZ40372.1"/>
    </source>
</evidence>
<dbReference type="PANTHER" id="PTHR46696:SF4">
    <property type="entry name" value="BIOTIN BIOSYNTHESIS CYTOCHROME P450"/>
    <property type="match status" value="1"/>
</dbReference>
<evidence type="ECO:0000256" key="1">
    <source>
        <dbReference type="ARBA" id="ARBA00010617"/>
    </source>
</evidence>
<dbReference type="InterPro" id="IPR036396">
    <property type="entry name" value="Cyt_P450_sf"/>
</dbReference>
<gene>
    <name evidence="2" type="ORF">Drose_14475</name>
</gene>
<dbReference type="InterPro" id="IPR001128">
    <property type="entry name" value="Cyt_P450"/>
</dbReference>
<dbReference type="PRINTS" id="PR00359">
    <property type="entry name" value="BP450"/>
</dbReference>
<dbReference type="Proteomes" id="UP001058271">
    <property type="component" value="Chromosome"/>
</dbReference>
<comment type="similarity">
    <text evidence="1">Belongs to the cytochrome P450 family.</text>
</comment>
<reference evidence="2" key="1">
    <citation type="submission" date="2021-04" db="EMBL/GenBank/DDBJ databases">
        <title>Biosynthetic gene clusters of Dactylosporangioum roseum.</title>
        <authorList>
            <person name="Hartkoorn R.C."/>
            <person name="Beaudoing E."/>
            <person name="Hot D."/>
            <person name="Moureu S."/>
        </authorList>
    </citation>
    <scope>NUCLEOTIDE SEQUENCE</scope>
    <source>
        <strain evidence="2">NRRL B-16295</strain>
    </source>
</reference>
<sequence length="365" mass="40246">MRAVQPVAYHPPGGYPAFWSVTRMEDVRTVYADPERFSSTGGVLLRPLERGEDPGTGLTLALTDPPRHRGLRAILAPHFGERSARELAAQIRADVRAVLIQAADENEIDFAHDVAGRLSSLLISRLLGVPEADLENVVEWIEEAFAAARPMTSHGRLTRYVIDLMEQRDREPAADAVSLLLDGEVDAELLTETEVLLNCENLLGASENAGLSMAAGMAALLAHPEQWQNLRDHPESVASAVEEILRWGSSATHSMRTATRETELSGHTIGVGDRVVLWVRSANRDEREFDRPETFDIHRKPNRHVALGFGEHVCIGQVMARHQTRILLEELLTTAHSVEQTGPIVPLSSIAVNGPARLPVRLRLR</sequence>
<dbReference type="SUPFAM" id="SSF48264">
    <property type="entry name" value="Cytochrome P450"/>
    <property type="match status" value="1"/>
</dbReference>
<name>A0ABY5ZG06_9ACTN</name>
<proteinExistence type="inferred from homology"/>
<dbReference type="InterPro" id="IPR002397">
    <property type="entry name" value="Cyt_P450_B"/>
</dbReference>
<organism evidence="2 3">
    <name type="scientific">Dactylosporangium roseum</name>
    <dbReference type="NCBI Taxonomy" id="47989"/>
    <lineage>
        <taxon>Bacteria</taxon>
        <taxon>Bacillati</taxon>
        <taxon>Actinomycetota</taxon>
        <taxon>Actinomycetes</taxon>
        <taxon>Micromonosporales</taxon>
        <taxon>Micromonosporaceae</taxon>
        <taxon>Dactylosporangium</taxon>
    </lineage>
</organism>
<dbReference type="Gene3D" id="1.10.630.10">
    <property type="entry name" value="Cytochrome P450"/>
    <property type="match status" value="1"/>
</dbReference>
<protein>
    <submittedName>
        <fullName evidence="2">Cytochrome P450</fullName>
    </submittedName>
</protein>
<dbReference type="EMBL" id="CP073721">
    <property type="protein sequence ID" value="UWZ40372.1"/>
    <property type="molecule type" value="Genomic_DNA"/>
</dbReference>
<keyword evidence="3" id="KW-1185">Reference proteome</keyword>
<evidence type="ECO:0000313" key="3">
    <source>
        <dbReference type="Proteomes" id="UP001058271"/>
    </source>
</evidence>
<dbReference type="PANTHER" id="PTHR46696">
    <property type="entry name" value="P450, PUTATIVE (EUROFUNG)-RELATED"/>
    <property type="match status" value="1"/>
</dbReference>
<dbReference type="Pfam" id="PF00067">
    <property type="entry name" value="p450"/>
    <property type="match status" value="1"/>
</dbReference>